<dbReference type="Proteomes" id="UP001519343">
    <property type="component" value="Unassembled WGS sequence"/>
</dbReference>
<organism evidence="2 3">
    <name type="scientific">Ammoniphilus resinae</name>
    <dbReference type="NCBI Taxonomy" id="861532"/>
    <lineage>
        <taxon>Bacteria</taxon>
        <taxon>Bacillati</taxon>
        <taxon>Bacillota</taxon>
        <taxon>Bacilli</taxon>
        <taxon>Bacillales</taxon>
        <taxon>Paenibacillaceae</taxon>
        <taxon>Aneurinibacillus group</taxon>
        <taxon>Ammoniphilus</taxon>
    </lineage>
</organism>
<protein>
    <recommendedName>
        <fullName evidence="4">Flp pilus-assembly TadG-like N-terminal domain-containing protein</fullName>
    </recommendedName>
</protein>
<proteinExistence type="predicted"/>
<comment type="caution">
    <text evidence="2">The sequence shown here is derived from an EMBL/GenBank/DDBJ whole genome shotgun (WGS) entry which is preliminary data.</text>
</comment>
<accession>A0ABS4GNH0</accession>
<evidence type="ECO:0000313" key="3">
    <source>
        <dbReference type="Proteomes" id="UP001519343"/>
    </source>
</evidence>
<evidence type="ECO:0000256" key="1">
    <source>
        <dbReference type="SAM" id="Phobius"/>
    </source>
</evidence>
<keyword evidence="3" id="KW-1185">Reference proteome</keyword>
<keyword evidence="1" id="KW-1133">Transmembrane helix</keyword>
<dbReference type="EMBL" id="JAGGKT010000004">
    <property type="protein sequence ID" value="MBP1931820.1"/>
    <property type="molecule type" value="Genomic_DNA"/>
</dbReference>
<keyword evidence="1" id="KW-0472">Membrane</keyword>
<name>A0ABS4GNH0_9BACL</name>
<sequence length="180" mass="20475">MSILNRFFRDKKGGANAIIGVVILFLSMLFIMLLIEIGRLYVIAESFKNDLDFANASVWAVVDQERLAYREIQFHKSSETEADGVVRAQNKFSEYLCENMNLSPSFQPNNPDGVIAGPVTLERFEVYLQPYLPLTNSEGIYIDKVSVYSKITVPVKLLFKMFGDTYNLPIIRVTNLEDAF</sequence>
<evidence type="ECO:0008006" key="4">
    <source>
        <dbReference type="Google" id="ProtNLM"/>
    </source>
</evidence>
<keyword evidence="1" id="KW-0812">Transmembrane</keyword>
<gene>
    <name evidence="2" type="ORF">J2Z37_001821</name>
</gene>
<feature type="transmembrane region" description="Helical" evidence="1">
    <location>
        <begin position="15"/>
        <end position="35"/>
    </location>
</feature>
<evidence type="ECO:0000313" key="2">
    <source>
        <dbReference type="EMBL" id="MBP1931820.1"/>
    </source>
</evidence>
<dbReference type="RefSeq" id="WP_209809903.1">
    <property type="nucleotide sequence ID" value="NZ_JAGGKT010000004.1"/>
</dbReference>
<reference evidence="2 3" key="1">
    <citation type="submission" date="2021-03" db="EMBL/GenBank/DDBJ databases">
        <title>Genomic Encyclopedia of Type Strains, Phase IV (KMG-IV): sequencing the most valuable type-strain genomes for metagenomic binning, comparative biology and taxonomic classification.</title>
        <authorList>
            <person name="Goeker M."/>
        </authorList>
    </citation>
    <scope>NUCLEOTIDE SEQUENCE [LARGE SCALE GENOMIC DNA]</scope>
    <source>
        <strain evidence="2 3">DSM 24738</strain>
    </source>
</reference>